<dbReference type="AlphaFoldDB" id="A0A1F5ZK62"/>
<proteinExistence type="predicted"/>
<dbReference type="Pfam" id="PF04014">
    <property type="entry name" value="MazE_antitoxin"/>
    <property type="match status" value="1"/>
</dbReference>
<evidence type="ECO:0000256" key="1">
    <source>
        <dbReference type="PROSITE-ProRule" id="PRU01076"/>
    </source>
</evidence>
<evidence type="ECO:0000313" key="4">
    <source>
        <dbReference type="Proteomes" id="UP000176923"/>
    </source>
</evidence>
<reference evidence="3 4" key="1">
    <citation type="journal article" date="2016" name="Nat. Commun.">
        <title>Thousands of microbial genomes shed light on interconnected biogeochemical processes in an aquifer system.</title>
        <authorList>
            <person name="Anantharaman K."/>
            <person name="Brown C.T."/>
            <person name="Hug L.A."/>
            <person name="Sharon I."/>
            <person name="Castelle C.J."/>
            <person name="Probst A.J."/>
            <person name="Thomas B.C."/>
            <person name="Singh A."/>
            <person name="Wilkins M.J."/>
            <person name="Karaoz U."/>
            <person name="Brodie E.L."/>
            <person name="Williams K.H."/>
            <person name="Hubbard S.S."/>
            <person name="Banfield J.F."/>
        </authorList>
    </citation>
    <scope>NUCLEOTIDE SEQUENCE [LARGE SCALE GENOMIC DNA]</scope>
</reference>
<dbReference type="EMBL" id="MFJL01000042">
    <property type="protein sequence ID" value="OGG12715.1"/>
    <property type="molecule type" value="Genomic_DNA"/>
</dbReference>
<protein>
    <recommendedName>
        <fullName evidence="2">SpoVT-AbrB domain-containing protein</fullName>
    </recommendedName>
</protein>
<gene>
    <name evidence="3" type="ORF">A3D77_03875</name>
</gene>
<dbReference type="Proteomes" id="UP000176923">
    <property type="component" value="Unassembled WGS sequence"/>
</dbReference>
<dbReference type="GO" id="GO:0003677">
    <property type="term" value="F:DNA binding"/>
    <property type="evidence" value="ECO:0007669"/>
    <property type="project" value="UniProtKB-UniRule"/>
</dbReference>
<keyword evidence="1" id="KW-0238">DNA-binding</keyword>
<dbReference type="InterPro" id="IPR037914">
    <property type="entry name" value="SpoVT-AbrB_sf"/>
</dbReference>
<accession>A0A1F5ZK62</accession>
<evidence type="ECO:0000313" key="3">
    <source>
        <dbReference type="EMBL" id="OGG12715.1"/>
    </source>
</evidence>
<dbReference type="SUPFAM" id="SSF89447">
    <property type="entry name" value="AbrB/MazE/MraZ-like"/>
    <property type="match status" value="1"/>
</dbReference>
<dbReference type="Gene3D" id="2.10.260.10">
    <property type="match status" value="1"/>
</dbReference>
<organism evidence="3 4">
    <name type="scientific">Candidatus Gottesmanbacteria bacterium RIFCSPHIGHO2_02_FULL_39_11</name>
    <dbReference type="NCBI Taxonomy" id="1798382"/>
    <lineage>
        <taxon>Bacteria</taxon>
        <taxon>Candidatus Gottesmaniibacteriota</taxon>
    </lineage>
</organism>
<dbReference type="InterPro" id="IPR007159">
    <property type="entry name" value="SpoVT-AbrB_dom"/>
</dbReference>
<comment type="caution">
    <text evidence="3">The sequence shown here is derived from an EMBL/GenBank/DDBJ whole genome shotgun (WGS) entry which is preliminary data.</text>
</comment>
<sequence>MVYTATITSQNQMTIPVEVKRLLNLDKTRKVNIEVSDGKMIVTPEPDIMSFYGIFKTKKKIPWSKIRKDLDEAWAKGLI</sequence>
<dbReference type="PROSITE" id="PS51740">
    <property type="entry name" value="SPOVT_ABRB"/>
    <property type="match status" value="1"/>
</dbReference>
<evidence type="ECO:0000259" key="2">
    <source>
        <dbReference type="PROSITE" id="PS51740"/>
    </source>
</evidence>
<name>A0A1F5ZK62_9BACT</name>
<feature type="domain" description="SpoVT-AbrB" evidence="2">
    <location>
        <begin position="2"/>
        <end position="47"/>
    </location>
</feature>
<dbReference type="STRING" id="1798382.A3D77_03875"/>